<dbReference type="NCBIfam" id="TIGR01640">
    <property type="entry name" value="F_box_assoc_1"/>
    <property type="match status" value="1"/>
</dbReference>
<feature type="domain" description="F-box" evidence="1">
    <location>
        <begin position="1"/>
        <end position="50"/>
    </location>
</feature>
<evidence type="ECO:0000259" key="1">
    <source>
        <dbReference type="PROSITE" id="PS50181"/>
    </source>
</evidence>
<dbReference type="InterPro" id="IPR050796">
    <property type="entry name" value="SCF_F-box_component"/>
</dbReference>
<accession>A0ABQ8DTZ5</accession>
<protein>
    <recommendedName>
        <fullName evidence="1">F-box domain-containing protein</fullName>
    </recommendedName>
</protein>
<dbReference type="CDD" id="cd22157">
    <property type="entry name" value="F-box_AtFBW1-like"/>
    <property type="match status" value="1"/>
</dbReference>
<dbReference type="Pfam" id="PF07734">
    <property type="entry name" value="FBA_1"/>
    <property type="match status" value="1"/>
</dbReference>
<sequence length="358" mass="41744">MMISDLTPDLLEEILCRVPSTTLCRLRSTCRRWNSLVKDQRFTEKQFRKAPKQFQVLMLKENKFCPMSVNLKVAPPSIEVKGAVGLHYNLEQVDITQVLHCGGLLLCFTNNNRLVVWNPCLGETRWIQPKTTGYSSNFALGYQKNKSYHSYKILRCRHDFQLNNTSEIYEFGSDSWRVRDDIALDCKLTLPNQVSSQGNTFWLAEDRIFKNKRFVLSFDFTTERFKRFSLPKNPPSIMSLSVVREEQLSVLSMHCFVSNKMQVWVSDKIDNEAVALSWSKSFKVDFQAIDRRFQSFMVDEEKKVVLCCDSCPWISSMVYTFGEDFDSYTETPYVQSMQLDFPPFIFSYVPSLVHIQQD</sequence>
<name>A0ABQ8DTZ5_BRANA</name>
<dbReference type="InterPro" id="IPR036047">
    <property type="entry name" value="F-box-like_dom_sf"/>
</dbReference>
<reference evidence="2 3" key="1">
    <citation type="submission" date="2021-05" db="EMBL/GenBank/DDBJ databases">
        <title>Genome Assembly of Synthetic Allotetraploid Brassica napus Reveals Homoeologous Exchanges between Subgenomes.</title>
        <authorList>
            <person name="Davis J.T."/>
        </authorList>
    </citation>
    <scope>NUCLEOTIDE SEQUENCE [LARGE SCALE GENOMIC DNA]</scope>
    <source>
        <strain evidence="3">cv. Da-Ae</strain>
        <tissue evidence="2">Seedling</tissue>
    </source>
</reference>
<evidence type="ECO:0000313" key="2">
    <source>
        <dbReference type="EMBL" id="KAH0932718.1"/>
    </source>
</evidence>
<dbReference type="PANTHER" id="PTHR31672">
    <property type="entry name" value="BNACNNG10540D PROTEIN"/>
    <property type="match status" value="1"/>
</dbReference>
<dbReference type="SMART" id="SM00256">
    <property type="entry name" value="FBOX"/>
    <property type="match status" value="1"/>
</dbReference>
<dbReference type="PROSITE" id="PS50181">
    <property type="entry name" value="FBOX"/>
    <property type="match status" value="1"/>
</dbReference>
<dbReference type="EMBL" id="JAGKQM010000003">
    <property type="protein sequence ID" value="KAH0932718.1"/>
    <property type="molecule type" value="Genomic_DNA"/>
</dbReference>
<dbReference type="Proteomes" id="UP000824890">
    <property type="component" value="Unassembled WGS sequence"/>
</dbReference>
<organism evidence="2 3">
    <name type="scientific">Brassica napus</name>
    <name type="common">Rape</name>
    <dbReference type="NCBI Taxonomy" id="3708"/>
    <lineage>
        <taxon>Eukaryota</taxon>
        <taxon>Viridiplantae</taxon>
        <taxon>Streptophyta</taxon>
        <taxon>Embryophyta</taxon>
        <taxon>Tracheophyta</taxon>
        <taxon>Spermatophyta</taxon>
        <taxon>Magnoliopsida</taxon>
        <taxon>eudicotyledons</taxon>
        <taxon>Gunneridae</taxon>
        <taxon>Pentapetalae</taxon>
        <taxon>rosids</taxon>
        <taxon>malvids</taxon>
        <taxon>Brassicales</taxon>
        <taxon>Brassicaceae</taxon>
        <taxon>Brassiceae</taxon>
        <taxon>Brassica</taxon>
    </lineage>
</organism>
<dbReference type="PANTHER" id="PTHR31672:SF13">
    <property type="entry name" value="F-BOX PROTEIN CPR30-LIKE"/>
    <property type="match status" value="1"/>
</dbReference>
<dbReference type="InterPro" id="IPR017451">
    <property type="entry name" value="F-box-assoc_interact_dom"/>
</dbReference>
<dbReference type="Pfam" id="PF00646">
    <property type="entry name" value="F-box"/>
    <property type="match status" value="1"/>
</dbReference>
<gene>
    <name evidence="2" type="ORF">HID58_009835</name>
</gene>
<dbReference type="Gene3D" id="1.20.1280.50">
    <property type="match status" value="1"/>
</dbReference>
<dbReference type="SUPFAM" id="SSF81383">
    <property type="entry name" value="F-box domain"/>
    <property type="match status" value="1"/>
</dbReference>
<comment type="caution">
    <text evidence="2">The sequence shown here is derived from an EMBL/GenBank/DDBJ whole genome shotgun (WGS) entry which is preliminary data.</text>
</comment>
<dbReference type="InterPro" id="IPR001810">
    <property type="entry name" value="F-box_dom"/>
</dbReference>
<proteinExistence type="predicted"/>
<evidence type="ECO:0000313" key="3">
    <source>
        <dbReference type="Proteomes" id="UP000824890"/>
    </source>
</evidence>
<dbReference type="InterPro" id="IPR006527">
    <property type="entry name" value="F-box-assoc_dom_typ1"/>
</dbReference>
<keyword evidence="3" id="KW-1185">Reference proteome</keyword>